<proteinExistence type="predicted"/>
<comment type="caution">
    <text evidence="3">The sequence shown here is derived from an EMBL/GenBank/DDBJ whole genome shotgun (WGS) entry which is preliminary data.</text>
</comment>
<dbReference type="EMBL" id="BQNB010016194">
    <property type="protein sequence ID" value="GJT48930.1"/>
    <property type="molecule type" value="Genomic_DNA"/>
</dbReference>
<accession>A0ABQ5EDF4</accession>
<evidence type="ECO:0000256" key="1">
    <source>
        <dbReference type="SAM" id="MobiDB-lite"/>
    </source>
</evidence>
<protein>
    <recommendedName>
        <fullName evidence="2">Transposase (putative) gypsy type domain-containing protein</fullName>
    </recommendedName>
</protein>
<evidence type="ECO:0000313" key="3">
    <source>
        <dbReference type="EMBL" id="GJT48930.1"/>
    </source>
</evidence>
<reference evidence="3" key="2">
    <citation type="submission" date="2022-01" db="EMBL/GenBank/DDBJ databases">
        <authorList>
            <person name="Yamashiro T."/>
            <person name="Shiraishi A."/>
            <person name="Satake H."/>
            <person name="Nakayama K."/>
        </authorList>
    </citation>
    <scope>NUCLEOTIDE SEQUENCE</scope>
</reference>
<feature type="region of interest" description="Disordered" evidence="1">
    <location>
        <begin position="324"/>
        <end position="361"/>
    </location>
</feature>
<gene>
    <name evidence="3" type="ORF">Tco_0975087</name>
</gene>
<organism evidence="3 4">
    <name type="scientific">Tanacetum coccineum</name>
    <dbReference type="NCBI Taxonomy" id="301880"/>
    <lineage>
        <taxon>Eukaryota</taxon>
        <taxon>Viridiplantae</taxon>
        <taxon>Streptophyta</taxon>
        <taxon>Embryophyta</taxon>
        <taxon>Tracheophyta</taxon>
        <taxon>Spermatophyta</taxon>
        <taxon>Magnoliopsida</taxon>
        <taxon>eudicotyledons</taxon>
        <taxon>Gunneridae</taxon>
        <taxon>Pentapetalae</taxon>
        <taxon>asterids</taxon>
        <taxon>campanulids</taxon>
        <taxon>Asterales</taxon>
        <taxon>Asteraceae</taxon>
        <taxon>Asteroideae</taxon>
        <taxon>Anthemideae</taxon>
        <taxon>Anthemidinae</taxon>
        <taxon>Tanacetum</taxon>
    </lineage>
</organism>
<feature type="compositionally biased region" description="Polar residues" evidence="1">
    <location>
        <begin position="506"/>
        <end position="518"/>
    </location>
</feature>
<dbReference type="Pfam" id="PF04195">
    <property type="entry name" value="Transposase_28"/>
    <property type="match status" value="1"/>
</dbReference>
<evidence type="ECO:0000259" key="2">
    <source>
        <dbReference type="Pfam" id="PF04195"/>
    </source>
</evidence>
<sequence length="518" mass="56659">MGSIIDIKSVLTQKGLDIFCQSFHIPDDVHLQLPSPNQTIHEIPIGKIGVYTRFFEFANFRLPLSTFLVNVLRYYHINLSQLSVIAAAKVSHFETLCRIHGIEPTVGLFHCFYVNSKNKGWMSFNKCPDSDDVCYTKPLDSLKHWNDHFFWVNSFACPASFPWHTGKNVSRDPFPKSTEFSANDYVVLVVHSISDVFGALPLFDWDSHNYTLDEDTYPTFLHDDGTELDFLAFIQVVDPAKVKVGERERIEEEARLLDSTVGRVVPLLPVALTHADSELEASVDRLFDEGGSVDQGDSAAGGGQETKTEIVTGIRFVADENVVTEKPKHPRKKRQAVTDASGFSHPPKKLRGDHRTSSGAAMGGKSLSVLKELLASSMLNVEVGVATVVTLPMITSSVFATPEHESGVLSDSIIGLNLRTIGASERFVIFSDSSHHSATNASGPEDDLIIRSAAIPSVIAEAVVTSYVVNIPSVPDMGIKVTPPVHASMFHDSDSTETVKADTAGPSYSTKQDLSIGS</sequence>
<dbReference type="InterPro" id="IPR007321">
    <property type="entry name" value="Transposase_28"/>
</dbReference>
<dbReference type="PANTHER" id="PTHR31099:SF41">
    <property type="entry name" value="TRANSPOSASE (PUTATIVE), GYPSY TYPE-RELATED"/>
    <property type="match status" value="1"/>
</dbReference>
<feature type="region of interest" description="Disordered" evidence="1">
    <location>
        <begin position="494"/>
        <end position="518"/>
    </location>
</feature>
<name>A0ABQ5EDF4_9ASTR</name>
<keyword evidence="4" id="KW-1185">Reference proteome</keyword>
<evidence type="ECO:0000313" key="4">
    <source>
        <dbReference type="Proteomes" id="UP001151760"/>
    </source>
</evidence>
<dbReference type="PANTHER" id="PTHR31099">
    <property type="entry name" value="OS06G0165300 PROTEIN"/>
    <property type="match status" value="1"/>
</dbReference>
<reference evidence="3" key="1">
    <citation type="journal article" date="2022" name="Int. J. Mol. Sci.">
        <title>Draft Genome of Tanacetum Coccineum: Genomic Comparison of Closely Related Tanacetum-Family Plants.</title>
        <authorList>
            <person name="Yamashiro T."/>
            <person name="Shiraishi A."/>
            <person name="Nakayama K."/>
            <person name="Satake H."/>
        </authorList>
    </citation>
    <scope>NUCLEOTIDE SEQUENCE</scope>
</reference>
<dbReference type="Proteomes" id="UP001151760">
    <property type="component" value="Unassembled WGS sequence"/>
</dbReference>
<feature type="domain" description="Transposase (putative) gypsy type" evidence="2">
    <location>
        <begin position="55"/>
        <end position="114"/>
    </location>
</feature>